<dbReference type="NCBIfam" id="TIGR00750">
    <property type="entry name" value="lao"/>
    <property type="match status" value="1"/>
</dbReference>
<dbReference type="Gene3D" id="3.40.50.300">
    <property type="entry name" value="P-loop containing nucleotide triphosphate hydrolases"/>
    <property type="match status" value="1"/>
</dbReference>
<dbReference type="InterPro" id="IPR003593">
    <property type="entry name" value="AAA+_ATPase"/>
</dbReference>
<dbReference type="GO" id="GO:0005525">
    <property type="term" value="F:GTP binding"/>
    <property type="evidence" value="ECO:0007669"/>
    <property type="project" value="UniProtKB-KW"/>
</dbReference>
<evidence type="ECO:0000259" key="6">
    <source>
        <dbReference type="SMART" id="SM00382"/>
    </source>
</evidence>
<evidence type="ECO:0000256" key="5">
    <source>
        <dbReference type="ARBA" id="ARBA00023186"/>
    </source>
</evidence>
<proteinExistence type="inferred from homology"/>
<keyword evidence="4" id="KW-0342">GTP-binding</keyword>
<evidence type="ECO:0000256" key="2">
    <source>
        <dbReference type="ARBA" id="ARBA00022741"/>
    </source>
</evidence>
<protein>
    <submittedName>
        <fullName evidence="8">Unannotated protein</fullName>
    </submittedName>
</protein>
<dbReference type="EMBL" id="CAFAAO010000011">
    <property type="protein sequence ID" value="CAB4806119.1"/>
    <property type="molecule type" value="Genomic_DNA"/>
</dbReference>
<evidence type="ECO:0000256" key="3">
    <source>
        <dbReference type="ARBA" id="ARBA00022801"/>
    </source>
</evidence>
<sequence>MHPLIESAIAGDVRALGKVLSEIEDGATDLSELLAGIPSGAGSKIGNAQVIGITGPPGVGKSTTTGALITEYRKQNLRVAVLAVDPSSPVTGGALLGDRIRMQEHALDEGVFIRSMSSRGQLGGLSSATQAAAKILDAVGFDIVIVETVGVGQSEVDVVNAVDTVILVLAPGAGDGIQAAKAGILEIADLYVVNKADREGAEGVVRELRSMLGLGVSDSAGWSPEIVTTTATNGLGIPELVTAISNHRTWAIASGSRDLRVAHRAKTGLRRAVLTALSDQIELHSARIDELSAQVASGNLSTDEAVTSILRELGISKH</sequence>
<keyword evidence="5" id="KW-0143">Chaperone</keyword>
<organism evidence="8">
    <name type="scientific">freshwater metagenome</name>
    <dbReference type="NCBI Taxonomy" id="449393"/>
    <lineage>
        <taxon>unclassified sequences</taxon>
        <taxon>metagenomes</taxon>
        <taxon>ecological metagenomes</taxon>
    </lineage>
</organism>
<dbReference type="SMART" id="SM00382">
    <property type="entry name" value="AAA"/>
    <property type="match status" value="1"/>
</dbReference>
<feature type="domain" description="AAA+ ATPase" evidence="6">
    <location>
        <begin position="47"/>
        <end position="255"/>
    </location>
</feature>
<dbReference type="EMBL" id="CAESAD010000003">
    <property type="protein sequence ID" value="CAB4337383.1"/>
    <property type="molecule type" value="Genomic_DNA"/>
</dbReference>
<reference evidence="8" key="1">
    <citation type="submission" date="2020-05" db="EMBL/GenBank/DDBJ databases">
        <authorList>
            <person name="Chiriac C."/>
            <person name="Salcher M."/>
            <person name="Ghai R."/>
            <person name="Kavagutti S V."/>
        </authorList>
    </citation>
    <scope>NUCLEOTIDE SEQUENCE</scope>
</reference>
<dbReference type="PANTHER" id="PTHR43087:SF1">
    <property type="entry name" value="LAO_AO TRANSPORT SYSTEM ATPASE"/>
    <property type="match status" value="1"/>
</dbReference>
<dbReference type="EMBL" id="CAEZZD010000147">
    <property type="protein sequence ID" value="CAB4755326.1"/>
    <property type="molecule type" value="Genomic_DNA"/>
</dbReference>
<dbReference type="InterPro" id="IPR027417">
    <property type="entry name" value="P-loop_NTPase"/>
</dbReference>
<dbReference type="AlphaFoldDB" id="A0A6J6U6Y1"/>
<dbReference type="InterPro" id="IPR052040">
    <property type="entry name" value="GTPase/Isobutyryl-CoA_mutase"/>
</dbReference>
<evidence type="ECO:0000256" key="1">
    <source>
        <dbReference type="ARBA" id="ARBA00009625"/>
    </source>
</evidence>
<evidence type="ECO:0000256" key="4">
    <source>
        <dbReference type="ARBA" id="ARBA00023134"/>
    </source>
</evidence>
<keyword evidence="3" id="KW-0378">Hydrolase</keyword>
<dbReference type="CDD" id="cd03114">
    <property type="entry name" value="MMAA-like"/>
    <property type="match status" value="1"/>
</dbReference>
<gene>
    <name evidence="8" type="ORF">UFOPK2824_00912</name>
    <name evidence="9" type="ORF">UFOPK3037_00963</name>
    <name evidence="7" type="ORF">UFOPK3925_00691</name>
    <name evidence="10" type="ORF">UFOPK4097_01513</name>
</gene>
<dbReference type="SUPFAM" id="SSF52540">
    <property type="entry name" value="P-loop containing nucleoside triphosphate hydrolases"/>
    <property type="match status" value="1"/>
</dbReference>
<dbReference type="InterPro" id="IPR005129">
    <property type="entry name" value="GTPase_ArgK"/>
</dbReference>
<comment type="similarity">
    <text evidence="1">Belongs to the SIMIBI class G3E GTPase family. ArgK/MeaB subfamily.</text>
</comment>
<keyword evidence="2" id="KW-0547">Nucleotide-binding</keyword>
<evidence type="ECO:0000313" key="9">
    <source>
        <dbReference type="EMBL" id="CAB4806119.1"/>
    </source>
</evidence>
<dbReference type="EMBL" id="CAFBPK010000036">
    <property type="protein sequence ID" value="CAB5029604.1"/>
    <property type="molecule type" value="Genomic_DNA"/>
</dbReference>
<evidence type="ECO:0000313" key="7">
    <source>
        <dbReference type="EMBL" id="CAB4337383.1"/>
    </source>
</evidence>
<evidence type="ECO:0000313" key="8">
    <source>
        <dbReference type="EMBL" id="CAB4755326.1"/>
    </source>
</evidence>
<name>A0A6J6U6Y1_9ZZZZ</name>
<evidence type="ECO:0000313" key="10">
    <source>
        <dbReference type="EMBL" id="CAB5029604.1"/>
    </source>
</evidence>
<dbReference type="PANTHER" id="PTHR43087">
    <property type="entry name" value="LYSINE/ARGININE/ORNITHINE TRANSPORT SYSTEM KINASE"/>
    <property type="match status" value="1"/>
</dbReference>
<dbReference type="Pfam" id="PF03308">
    <property type="entry name" value="MeaB"/>
    <property type="match status" value="1"/>
</dbReference>
<accession>A0A6J6U6Y1</accession>
<dbReference type="GO" id="GO:0003924">
    <property type="term" value="F:GTPase activity"/>
    <property type="evidence" value="ECO:0007669"/>
    <property type="project" value="InterPro"/>
</dbReference>